<sequence>MVSHSRHERPRGEARSREGFDDLLASIEIPTPFNIGDFCDRISEQRGRPLHLHSVPGISGSGAPCGVWIATEASDHIFHEAATSPLHRDHIVLHEVSHMLLNHRSIIDGIPSGNDNLFPDIDPATVVSFLNRTSYGRDDERDAERLAGLIAHKAASPTRNSKAERSQVLRRLDDALSDS</sequence>
<reference evidence="2 3" key="1">
    <citation type="submission" date="2024-09" db="EMBL/GenBank/DDBJ databases">
        <title>Draft genome sequence of multifaceted antimicrobials producing Streptomyces sp. strain FH1.</title>
        <authorList>
            <person name="Hassan F."/>
            <person name="Ali H."/>
            <person name="Hassan N."/>
            <person name="Nawaz A."/>
        </authorList>
    </citation>
    <scope>NUCLEOTIDE SEQUENCE [LARGE SCALE GENOMIC DNA]</scope>
    <source>
        <strain evidence="2 3">FH1</strain>
    </source>
</reference>
<proteinExistence type="predicted"/>
<keyword evidence="3" id="KW-1185">Reference proteome</keyword>
<feature type="compositionally biased region" description="Basic and acidic residues" evidence="1">
    <location>
        <begin position="161"/>
        <end position="179"/>
    </location>
</feature>
<evidence type="ECO:0008006" key="4">
    <source>
        <dbReference type="Google" id="ProtNLM"/>
    </source>
</evidence>
<organism evidence="2 3">
    <name type="scientific">Streptomyces carpaticus</name>
    <dbReference type="NCBI Taxonomy" id="285558"/>
    <lineage>
        <taxon>Bacteria</taxon>
        <taxon>Bacillati</taxon>
        <taxon>Actinomycetota</taxon>
        <taxon>Actinomycetes</taxon>
        <taxon>Kitasatosporales</taxon>
        <taxon>Streptomycetaceae</taxon>
        <taxon>Streptomyces</taxon>
    </lineage>
</organism>
<comment type="caution">
    <text evidence="2">The sequence shown here is derived from an EMBL/GenBank/DDBJ whole genome shotgun (WGS) entry which is preliminary data.</text>
</comment>
<protein>
    <recommendedName>
        <fullName evidence="4">Regulator component</fullName>
    </recommendedName>
</protein>
<accession>A0ABV4ZJ69</accession>
<evidence type="ECO:0000313" key="2">
    <source>
        <dbReference type="EMBL" id="MFB4193374.1"/>
    </source>
</evidence>
<dbReference type="EMBL" id="JBHGBT010000002">
    <property type="protein sequence ID" value="MFB4193374.1"/>
    <property type="molecule type" value="Genomic_DNA"/>
</dbReference>
<evidence type="ECO:0000313" key="3">
    <source>
        <dbReference type="Proteomes" id="UP001577267"/>
    </source>
</evidence>
<gene>
    <name evidence="2" type="ORF">ACE11A_03255</name>
</gene>
<dbReference type="RefSeq" id="WP_375061413.1">
    <property type="nucleotide sequence ID" value="NZ_JBHGBT010000002.1"/>
</dbReference>
<dbReference type="Proteomes" id="UP001577267">
    <property type="component" value="Unassembled WGS sequence"/>
</dbReference>
<name>A0ABV4ZJ69_9ACTN</name>
<evidence type="ECO:0000256" key="1">
    <source>
        <dbReference type="SAM" id="MobiDB-lite"/>
    </source>
</evidence>
<feature type="region of interest" description="Disordered" evidence="1">
    <location>
        <begin position="154"/>
        <end position="179"/>
    </location>
</feature>